<dbReference type="AlphaFoldDB" id="A0A3D9ISD0"/>
<dbReference type="OrthoDB" id="5637at2"/>
<dbReference type="Gene3D" id="3.90.640.20">
    <property type="entry name" value="Heat-shock cognate protein, ATPase"/>
    <property type="match status" value="1"/>
</dbReference>
<dbReference type="InterPro" id="IPR025303">
    <property type="entry name" value="PdaC"/>
</dbReference>
<evidence type="ECO:0000313" key="4">
    <source>
        <dbReference type="Proteomes" id="UP000256869"/>
    </source>
</evidence>
<organism evidence="3 4">
    <name type="scientific">Cohnella lupini</name>
    <dbReference type="NCBI Taxonomy" id="1294267"/>
    <lineage>
        <taxon>Bacteria</taxon>
        <taxon>Bacillati</taxon>
        <taxon>Bacillota</taxon>
        <taxon>Bacilli</taxon>
        <taxon>Bacillales</taxon>
        <taxon>Paenibacillaceae</taxon>
        <taxon>Cohnella</taxon>
    </lineage>
</organism>
<dbReference type="InterPro" id="IPR037126">
    <property type="entry name" value="PdaC/RsiV-like_sf"/>
</dbReference>
<dbReference type="Pfam" id="PF11738">
    <property type="entry name" value="DUF3298"/>
    <property type="match status" value="1"/>
</dbReference>
<evidence type="ECO:0000313" key="3">
    <source>
        <dbReference type="EMBL" id="RED64662.1"/>
    </source>
</evidence>
<feature type="domain" description="Deacetylase PdaC" evidence="2">
    <location>
        <begin position="19"/>
        <end position="95"/>
    </location>
</feature>
<dbReference type="Pfam" id="PF13739">
    <property type="entry name" value="PdaC"/>
    <property type="match status" value="1"/>
</dbReference>
<name>A0A3D9ISD0_9BACL</name>
<proteinExistence type="predicted"/>
<keyword evidence="4" id="KW-1185">Reference proteome</keyword>
<evidence type="ECO:0000259" key="1">
    <source>
        <dbReference type="Pfam" id="PF11738"/>
    </source>
</evidence>
<dbReference type="Gene3D" id="3.30.565.40">
    <property type="entry name" value="Fervidobacterium nodosum Rt17-B1 like"/>
    <property type="match status" value="1"/>
</dbReference>
<evidence type="ECO:0000259" key="2">
    <source>
        <dbReference type="Pfam" id="PF13739"/>
    </source>
</evidence>
<dbReference type="InterPro" id="IPR021729">
    <property type="entry name" value="DUF3298"/>
</dbReference>
<dbReference type="RefSeq" id="WP_115991843.1">
    <property type="nucleotide sequence ID" value="NZ_QRDY01000002.1"/>
</dbReference>
<protein>
    <submittedName>
        <fullName evidence="3">Uncharacterized protein DUF4163</fullName>
    </submittedName>
</protein>
<accession>A0A3D9ISD0</accession>
<dbReference type="Proteomes" id="UP000256869">
    <property type="component" value="Unassembled WGS sequence"/>
</dbReference>
<reference evidence="3 4" key="1">
    <citation type="submission" date="2018-07" db="EMBL/GenBank/DDBJ databases">
        <title>Genomic Encyclopedia of Type Strains, Phase III (KMG-III): the genomes of soil and plant-associated and newly described type strains.</title>
        <authorList>
            <person name="Whitman W."/>
        </authorList>
    </citation>
    <scope>NUCLEOTIDE SEQUENCE [LARGE SCALE GENOMIC DNA]</scope>
    <source>
        <strain evidence="3 4">CECT 8236</strain>
    </source>
</reference>
<feature type="domain" description="DUF3298" evidence="1">
    <location>
        <begin position="114"/>
        <end position="183"/>
    </location>
</feature>
<gene>
    <name evidence="3" type="ORF">DFP95_10280</name>
</gene>
<dbReference type="EMBL" id="QRDY01000002">
    <property type="protein sequence ID" value="RED64662.1"/>
    <property type="molecule type" value="Genomic_DNA"/>
</dbReference>
<comment type="caution">
    <text evidence="3">The sequence shown here is derived from an EMBL/GenBank/DDBJ whole genome shotgun (WGS) entry which is preliminary data.</text>
</comment>
<sequence>MNGQTAMLPIRIRTMTAKNVKINVPYVNGGTTAAAQEAMNKKIASANQQLLKEQGFPSNDIQQMDGTFEIKTNERGVLSLSLLNYSFTGGAHGNTLQKSLTFDADTGRSYTLGELFKKDSPYEARLNAIIQAQIKARQLPLLVDYPGITPDQDFYIADKSLVIYFPLYAIVPYVWGFPYFPISVFEIQDIIDEDGPLGFMMY</sequence>